<dbReference type="Pfam" id="PF02464">
    <property type="entry name" value="CinA"/>
    <property type="match status" value="1"/>
</dbReference>
<dbReference type="HOGENOM" id="CLU_030805_4_0_10"/>
<dbReference type="Proteomes" id="UP000002011">
    <property type="component" value="Chromosome"/>
</dbReference>
<dbReference type="NCBIfam" id="TIGR00199">
    <property type="entry name" value="PncC_domain"/>
    <property type="match status" value="1"/>
</dbReference>
<dbReference type="RefSeq" id="WP_012779979.1">
    <property type="nucleotide sequence ID" value="NC_013037.1"/>
</dbReference>
<dbReference type="SUPFAM" id="SSF142433">
    <property type="entry name" value="CinA-like"/>
    <property type="match status" value="1"/>
</dbReference>
<organism evidence="2 3">
    <name type="scientific">Dyadobacter fermentans (strain ATCC 700827 / DSM 18053 / CIP 107007 / KCTC 52180 / NS114)</name>
    <dbReference type="NCBI Taxonomy" id="471854"/>
    <lineage>
        <taxon>Bacteria</taxon>
        <taxon>Pseudomonadati</taxon>
        <taxon>Bacteroidota</taxon>
        <taxon>Cytophagia</taxon>
        <taxon>Cytophagales</taxon>
        <taxon>Spirosomataceae</taxon>
        <taxon>Dyadobacter</taxon>
    </lineage>
</organism>
<reference evidence="2 3" key="1">
    <citation type="journal article" date="2009" name="Stand. Genomic Sci.">
        <title>Complete genome sequence of Dyadobacter fermentans type strain (NS114).</title>
        <authorList>
            <person name="Lang E."/>
            <person name="Lapidus A."/>
            <person name="Chertkov O."/>
            <person name="Brettin T."/>
            <person name="Detter J.C."/>
            <person name="Han C."/>
            <person name="Copeland A."/>
            <person name="Glavina Del Rio T."/>
            <person name="Nolan M."/>
            <person name="Chen F."/>
            <person name="Lucas S."/>
            <person name="Tice H."/>
            <person name="Cheng J.F."/>
            <person name="Land M."/>
            <person name="Hauser L."/>
            <person name="Chang Y.J."/>
            <person name="Jeffries C.D."/>
            <person name="Kopitz M."/>
            <person name="Bruce D."/>
            <person name="Goodwin L."/>
            <person name="Pitluck S."/>
            <person name="Ovchinnikova G."/>
            <person name="Pati A."/>
            <person name="Ivanova N."/>
            <person name="Mavrommatis K."/>
            <person name="Chen A."/>
            <person name="Palaniappan K."/>
            <person name="Chain P."/>
            <person name="Bristow J."/>
            <person name="Eisen J.A."/>
            <person name="Markowitz V."/>
            <person name="Hugenholtz P."/>
            <person name="Goker M."/>
            <person name="Rohde M."/>
            <person name="Kyrpides N.C."/>
            <person name="Klenk H.P."/>
        </authorList>
    </citation>
    <scope>NUCLEOTIDE SEQUENCE [LARGE SCALE GENOMIC DNA]</scope>
    <source>
        <strain evidence="3">ATCC 700827 / DSM 18053 / CIP 107007 / KCTC 52180 / NS114</strain>
    </source>
</reference>
<evidence type="ECO:0000313" key="3">
    <source>
        <dbReference type="Proteomes" id="UP000002011"/>
    </source>
</evidence>
<keyword evidence="3" id="KW-1185">Reference proteome</keyword>
<dbReference type="EMBL" id="CP001619">
    <property type="protein sequence ID" value="ACT91631.1"/>
    <property type="molecule type" value="Genomic_DNA"/>
</dbReference>
<dbReference type="AlphaFoldDB" id="C6VYF2"/>
<name>C6VYF2_DYAFD</name>
<protein>
    <submittedName>
        <fullName evidence="2">CinA domain protein</fullName>
    </submittedName>
</protein>
<sequence>MPSTIVIQCSKALAERKLTVAFAESATAGRLSAEFSLCPDSGTILKGGLVCYDASLKESILHVPKDMLRHFTPESAEVTRELAERLQVFIPADIHIAVTGLTCPGGSETPEKPVGTMFIHLCTRGKSLAVRHEYSGAPEEIMLQCIDGVASLILQEIPVISEPA</sequence>
<dbReference type="STRING" id="471854.Dfer_0362"/>
<dbReference type="InterPro" id="IPR036653">
    <property type="entry name" value="CinA-like_C"/>
</dbReference>
<dbReference type="OrthoDB" id="6659578at2"/>
<feature type="domain" description="CinA C-terminal" evidence="1">
    <location>
        <begin position="8"/>
        <end position="154"/>
    </location>
</feature>
<accession>C6VYF2</accession>
<dbReference type="KEGG" id="dfe:Dfer_0362"/>
<proteinExistence type="predicted"/>
<dbReference type="Gene3D" id="3.90.950.20">
    <property type="entry name" value="CinA-like"/>
    <property type="match status" value="1"/>
</dbReference>
<dbReference type="InterPro" id="IPR008136">
    <property type="entry name" value="CinA_C"/>
</dbReference>
<evidence type="ECO:0000313" key="2">
    <source>
        <dbReference type="EMBL" id="ACT91631.1"/>
    </source>
</evidence>
<evidence type="ECO:0000259" key="1">
    <source>
        <dbReference type="Pfam" id="PF02464"/>
    </source>
</evidence>
<gene>
    <name evidence="2" type="ordered locus">Dfer_0362</name>
</gene>
<dbReference type="eggNOG" id="COG1546">
    <property type="taxonomic scope" value="Bacteria"/>
</dbReference>